<organism evidence="2 3">
    <name type="scientific">Fusarium avenaceum</name>
    <dbReference type="NCBI Taxonomy" id="40199"/>
    <lineage>
        <taxon>Eukaryota</taxon>
        <taxon>Fungi</taxon>
        <taxon>Dikarya</taxon>
        <taxon>Ascomycota</taxon>
        <taxon>Pezizomycotina</taxon>
        <taxon>Sordariomycetes</taxon>
        <taxon>Hypocreomycetidae</taxon>
        <taxon>Hypocreales</taxon>
        <taxon>Nectriaceae</taxon>
        <taxon>Fusarium</taxon>
        <taxon>Fusarium tricinctum species complex</taxon>
    </lineage>
</organism>
<evidence type="ECO:0000313" key="3">
    <source>
        <dbReference type="Proteomes" id="UP000782241"/>
    </source>
</evidence>
<comment type="caution">
    <text evidence="2">The sequence shown here is derived from an EMBL/GenBank/DDBJ whole genome shotgun (WGS) entry which is preliminary data.</text>
</comment>
<feature type="transmembrane region" description="Helical" evidence="1">
    <location>
        <begin position="6"/>
        <end position="28"/>
    </location>
</feature>
<feature type="transmembrane region" description="Helical" evidence="1">
    <location>
        <begin position="71"/>
        <end position="88"/>
    </location>
</feature>
<accession>A0A9P7H5D2</accession>
<evidence type="ECO:0000256" key="1">
    <source>
        <dbReference type="SAM" id="Phobius"/>
    </source>
</evidence>
<evidence type="ECO:0000313" key="2">
    <source>
        <dbReference type="EMBL" id="KAG5658647.1"/>
    </source>
</evidence>
<protein>
    <submittedName>
        <fullName evidence="2">Uncharacterized protein</fullName>
    </submittedName>
</protein>
<sequence>MDTFHEAFFIIFIILWFFLMIPIIRCICNKSAEGFTKIRFWSILPLAIYGPLVVLNPWWRLGHLDRGRQFLGIWIVLWPIVSSIISTTCKAEGSMGKWDSCQRSRGPFYILCVDIAIILFSIVENCRHPIPTGTSDWTFGAGLGKIMSIFFIILLAFQDALLFPIAAFPRFISIPAIIIRRFFLPVQSKKAPKRWPYSVPQLLSQKPTRRERSLALTLQNDRIIERVARHLHYDDLVNLSLASKLTRTAVFYPSMDPSSCRDRIESLCVASCLNGQKSECWSCERVICDDCKSEKQTIQSSRVKDHFTHCYAVCTPCYLISAPGGAAPFNAKWNMQDLEMQHVNCCTFQQPQWEDGGGHLCRQCASLDGATLTAMKEARDEFYLNRTLPRTIDCAECLYPISRRQARWWFCNKGRHECHWAGHHT</sequence>
<keyword evidence="1" id="KW-0812">Transmembrane</keyword>
<gene>
    <name evidence="2" type="ORF">KAF25_010828</name>
</gene>
<reference evidence="2" key="1">
    <citation type="submission" date="2021-04" db="EMBL/GenBank/DDBJ databases">
        <title>Draft genome of Fusarium avenaceum strain F156N33, isolated from an atmospheric sample in Virginia.</title>
        <authorList>
            <person name="Yang S."/>
            <person name="Vinatzer B.A."/>
            <person name="Coleman J."/>
        </authorList>
    </citation>
    <scope>NUCLEOTIDE SEQUENCE</scope>
    <source>
        <strain evidence="2">F156N33</strain>
    </source>
</reference>
<keyword evidence="1" id="KW-1133">Transmembrane helix</keyword>
<proteinExistence type="predicted"/>
<dbReference type="AlphaFoldDB" id="A0A9P7H5D2"/>
<keyword evidence="1" id="KW-0472">Membrane</keyword>
<name>A0A9P7H5D2_9HYPO</name>
<keyword evidence="3" id="KW-1185">Reference proteome</keyword>
<feature type="transmembrane region" description="Helical" evidence="1">
    <location>
        <begin position="108"/>
        <end position="126"/>
    </location>
</feature>
<dbReference type="EMBL" id="JAGPUO010000014">
    <property type="protein sequence ID" value="KAG5658647.1"/>
    <property type="molecule type" value="Genomic_DNA"/>
</dbReference>
<feature type="transmembrane region" description="Helical" evidence="1">
    <location>
        <begin position="40"/>
        <end position="59"/>
    </location>
</feature>
<dbReference type="Proteomes" id="UP000782241">
    <property type="component" value="Unassembled WGS sequence"/>
</dbReference>
<feature type="transmembrane region" description="Helical" evidence="1">
    <location>
        <begin position="146"/>
        <end position="172"/>
    </location>
</feature>